<dbReference type="Gene3D" id="1.10.510.10">
    <property type="entry name" value="Transferase(Phosphotransferase) domain 1"/>
    <property type="match status" value="1"/>
</dbReference>
<dbReference type="EnsemblPlants" id="PGSC0003DMT400013130">
    <property type="protein sequence ID" value="PGSC0003DMT400013130"/>
    <property type="gene ID" value="PGSC0003DMG400005128"/>
</dbReference>
<dbReference type="PANTHER" id="PTHR45621">
    <property type="entry name" value="OS01G0588500 PROTEIN-RELATED"/>
    <property type="match status" value="1"/>
</dbReference>
<evidence type="ECO:0000256" key="1">
    <source>
        <dbReference type="ARBA" id="ARBA00004236"/>
    </source>
</evidence>
<accession>M1A2C5</accession>
<dbReference type="PaxDb" id="4113-PGSC0003DMT400013130"/>
<dbReference type="InParanoid" id="M1A2C5"/>
<name>M1A2C5_SOLTU</name>
<dbReference type="InterPro" id="IPR011009">
    <property type="entry name" value="Kinase-like_dom_sf"/>
</dbReference>
<proteinExistence type="predicted"/>
<dbReference type="GO" id="GO:0004672">
    <property type="term" value="F:protein kinase activity"/>
    <property type="evidence" value="ECO:0007669"/>
    <property type="project" value="InterPro"/>
</dbReference>
<reference evidence="5" key="1">
    <citation type="journal article" date="2011" name="Nature">
        <title>Genome sequence and analysis of the tuber crop potato.</title>
        <authorList>
            <consortium name="The Potato Genome Sequencing Consortium"/>
        </authorList>
    </citation>
    <scope>NUCLEOTIDE SEQUENCE [LARGE SCALE GENOMIC DNA]</scope>
    <source>
        <strain evidence="5">cv. DM1-3 516 R44</strain>
    </source>
</reference>
<keyword evidence="2" id="KW-0472">Membrane</keyword>
<keyword evidence="5" id="KW-1185">Reference proteome</keyword>
<dbReference type="GO" id="GO:0005886">
    <property type="term" value="C:plasma membrane"/>
    <property type="evidence" value="ECO:0007669"/>
    <property type="project" value="UniProtKB-SubCell"/>
</dbReference>
<evidence type="ECO:0000313" key="5">
    <source>
        <dbReference type="Proteomes" id="UP000011115"/>
    </source>
</evidence>
<dbReference type="OMA" id="DMEDYCR"/>
<dbReference type="GO" id="GO:0005524">
    <property type="term" value="F:ATP binding"/>
    <property type="evidence" value="ECO:0007669"/>
    <property type="project" value="InterPro"/>
</dbReference>
<dbReference type="HOGENOM" id="CLU_1404674_0_0_1"/>
<sequence>MQRVKIALTLARLLNYLHDRKYLIRNFAPYHIVVDQDFTPIMYEFGLLVGGVLRNKISASDFRLAPYGYIDGSLVTHGPDTFTVKSDVFAFGILLVNLISKRVVVDTRDRDDAINRWVLREFKSGRSVVHQTLVGDPGFDPLDGTIITQLAIQCIEDKPKKRPNMKEVIECLETLRVVQEHDKEVNSFYRNNSN</sequence>
<dbReference type="InterPro" id="IPR000719">
    <property type="entry name" value="Prot_kinase_dom"/>
</dbReference>
<dbReference type="Gramene" id="PGSC0003DMT400013130">
    <property type="protein sequence ID" value="PGSC0003DMT400013130"/>
    <property type="gene ID" value="PGSC0003DMG400005128"/>
</dbReference>
<evidence type="ECO:0000256" key="2">
    <source>
        <dbReference type="ARBA" id="ARBA00022475"/>
    </source>
</evidence>
<dbReference type="AlphaFoldDB" id="M1A2C5"/>
<dbReference type="PROSITE" id="PS50011">
    <property type="entry name" value="PROTEIN_KINASE_DOM"/>
    <property type="match status" value="1"/>
</dbReference>
<evidence type="ECO:0000313" key="4">
    <source>
        <dbReference type="EnsemblPlants" id="PGSC0003DMT400013130"/>
    </source>
</evidence>
<dbReference type="Proteomes" id="UP000011115">
    <property type="component" value="Unassembled WGS sequence"/>
</dbReference>
<protein>
    <submittedName>
        <fullName evidence="4">Protein kinase</fullName>
    </submittedName>
</protein>
<reference evidence="4" key="2">
    <citation type="submission" date="2015-06" db="UniProtKB">
        <authorList>
            <consortium name="EnsemblPlants"/>
        </authorList>
    </citation>
    <scope>IDENTIFICATION</scope>
    <source>
        <strain evidence="4">DM1-3 516 R44</strain>
    </source>
</reference>
<dbReference type="Pfam" id="PF07714">
    <property type="entry name" value="PK_Tyr_Ser-Thr"/>
    <property type="match status" value="1"/>
</dbReference>
<dbReference type="InterPro" id="IPR050823">
    <property type="entry name" value="Plant_Ser_Thr_Prot_Kinase"/>
</dbReference>
<keyword evidence="2" id="KW-1003">Cell membrane</keyword>
<dbReference type="SUPFAM" id="SSF56112">
    <property type="entry name" value="Protein kinase-like (PK-like)"/>
    <property type="match status" value="1"/>
</dbReference>
<dbReference type="eggNOG" id="KOG1187">
    <property type="taxonomic scope" value="Eukaryota"/>
</dbReference>
<evidence type="ECO:0000259" key="3">
    <source>
        <dbReference type="PROSITE" id="PS50011"/>
    </source>
</evidence>
<feature type="domain" description="Protein kinase" evidence="3">
    <location>
        <begin position="1"/>
        <end position="175"/>
    </location>
</feature>
<organism evidence="4 5">
    <name type="scientific">Solanum tuberosum</name>
    <name type="common">Potato</name>
    <dbReference type="NCBI Taxonomy" id="4113"/>
    <lineage>
        <taxon>Eukaryota</taxon>
        <taxon>Viridiplantae</taxon>
        <taxon>Streptophyta</taxon>
        <taxon>Embryophyta</taxon>
        <taxon>Tracheophyta</taxon>
        <taxon>Spermatophyta</taxon>
        <taxon>Magnoliopsida</taxon>
        <taxon>eudicotyledons</taxon>
        <taxon>Gunneridae</taxon>
        <taxon>Pentapetalae</taxon>
        <taxon>asterids</taxon>
        <taxon>lamiids</taxon>
        <taxon>Solanales</taxon>
        <taxon>Solanaceae</taxon>
        <taxon>Solanoideae</taxon>
        <taxon>Solaneae</taxon>
        <taxon>Solanum</taxon>
    </lineage>
</organism>
<dbReference type="InterPro" id="IPR001245">
    <property type="entry name" value="Ser-Thr/Tyr_kinase_cat_dom"/>
</dbReference>
<comment type="subcellular location">
    <subcellularLocation>
        <location evidence="1">Cell membrane</location>
    </subcellularLocation>
</comment>